<feature type="compositionally biased region" description="Polar residues" evidence="1">
    <location>
        <begin position="126"/>
        <end position="140"/>
    </location>
</feature>
<feature type="region of interest" description="Disordered" evidence="1">
    <location>
        <begin position="65"/>
        <end position="166"/>
    </location>
</feature>
<keyword evidence="2" id="KW-0812">Transmembrane</keyword>
<dbReference type="EMBL" id="JBANMG010000001">
    <property type="protein sequence ID" value="KAK6957452.1"/>
    <property type="molecule type" value="Genomic_DNA"/>
</dbReference>
<comment type="caution">
    <text evidence="3">The sequence shown here is derived from an EMBL/GenBank/DDBJ whole genome shotgun (WGS) entry which is preliminary data.</text>
</comment>
<keyword evidence="2" id="KW-1133">Transmembrane helix</keyword>
<dbReference type="AlphaFoldDB" id="A0AAX6MZ52"/>
<evidence type="ECO:0000256" key="1">
    <source>
        <dbReference type="SAM" id="MobiDB-lite"/>
    </source>
</evidence>
<feature type="compositionally biased region" description="Low complexity" evidence="1">
    <location>
        <begin position="87"/>
        <end position="98"/>
    </location>
</feature>
<evidence type="ECO:0000313" key="3">
    <source>
        <dbReference type="EMBL" id="KAK6957452.1"/>
    </source>
</evidence>
<evidence type="ECO:0000313" key="4">
    <source>
        <dbReference type="Proteomes" id="UP001369815"/>
    </source>
</evidence>
<keyword evidence="2" id="KW-0472">Membrane</keyword>
<reference evidence="3 4" key="1">
    <citation type="journal article" date="2024" name="Front Chem Biol">
        <title>Unveiling the potential of Daldinia eschscholtzii MFLUCC 19-0629 through bioactivity and bioinformatics studies for enhanced sustainable agriculture production.</title>
        <authorList>
            <person name="Brooks S."/>
            <person name="Weaver J.A."/>
            <person name="Klomchit A."/>
            <person name="Alharthi S.A."/>
            <person name="Onlamun T."/>
            <person name="Nurani R."/>
            <person name="Vong T.K."/>
            <person name="Alberti F."/>
            <person name="Greco C."/>
        </authorList>
    </citation>
    <scope>NUCLEOTIDE SEQUENCE [LARGE SCALE GENOMIC DNA]</scope>
    <source>
        <strain evidence="3">MFLUCC 19-0629</strain>
    </source>
</reference>
<keyword evidence="4" id="KW-1185">Reference proteome</keyword>
<proteinExistence type="predicted"/>
<evidence type="ECO:0000256" key="2">
    <source>
        <dbReference type="SAM" id="Phobius"/>
    </source>
</evidence>
<organism evidence="3 4">
    <name type="scientific">Daldinia eschscholtzii</name>
    <dbReference type="NCBI Taxonomy" id="292717"/>
    <lineage>
        <taxon>Eukaryota</taxon>
        <taxon>Fungi</taxon>
        <taxon>Dikarya</taxon>
        <taxon>Ascomycota</taxon>
        <taxon>Pezizomycotina</taxon>
        <taxon>Sordariomycetes</taxon>
        <taxon>Xylariomycetidae</taxon>
        <taxon>Xylariales</taxon>
        <taxon>Hypoxylaceae</taxon>
        <taxon>Daldinia</taxon>
    </lineage>
</organism>
<accession>A0AAX6MZ52</accession>
<dbReference type="Proteomes" id="UP001369815">
    <property type="component" value="Unassembled WGS sequence"/>
</dbReference>
<feature type="compositionally biased region" description="Basic and acidic residues" evidence="1">
    <location>
        <begin position="100"/>
        <end position="111"/>
    </location>
</feature>
<protein>
    <submittedName>
        <fullName evidence="3">Uncharacterized protein</fullName>
    </submittedName>
</protein>
<name>A0AAX6MZ52_9PEZI</name>
<gene>
    <name evidence="3" type="ORF">Daesc_000237</name>
</gene>
<feature type="transmembrane region" description="Helical" evidence="2">
    <location>
        <begin position="31"/>
        <end position="54"/>
    </location>
</feature>
<sequence>MAAAQEDALGPMMNAVNWALTALAAQGTTLVIWYVAEAAVTIIAASIPVLRALIKDISSSLDRYNRSTGNKSGLKSHTKNTPRGLHASNVVTTVVSSRRNAHDPHDPHGDAGSDISILEGAHAPGKSSTSRGGIVQTQEIRLSYHERSDNESEQGYEMESMGRKSP</sequence>